<evidence type="ECO:0000256" key="2">
    <source>
        <dbReference type="ARBA" id="ARBA00010617"/>
    </source>
</evidence>
<dbReference type="Gene3D" id="1.10.630.10">
    <property type="entry name" value="Cytochrome P450"/>
    <property type="match status" value="1"/>
</dbReference>
<keyword evidence="6" id="KW-1133">Transmembrane helix</keyword>
<evidence type="ECO:0000313" key="11">
    <source>
        <dbReference type="EMBL" id="GJT57854.1"/>
    </source>
</evidence>
<keyword evidence="12" id="KW-1185">Reference proteome</keyword>
<reference evidence="11" key="2">
    <citation type="submission" date="2022-01" db="EMBL/GenBank/DDBJ databases">
        <authorList>
            <person name="Yamashiro T."/>
            <person name="Shiraishi A."/>
            <person name="Satake H."/>
            <person name="Nakayama K."/>
        </authorList>
    </citation>
    <scope>NUCLEOTIDE SEQUENCE</scope>
</reference>
<dbReference type="InterPro" id="IPR036396">
    <property type="entry name" value="Cyt_P450_sf"/>
</dbReference>
<evidence type="ECO:0000256" key="5">
    <source>
        <dbReference type="ARBA" id="ARBA00022723"/>
    </source>
</evidence>
<keyword evidence="8" id="KW-0408">Iron</keyword>
<gene>
    <name evidence="11" type="ORF">Tco_0992908</name>
</gene>
<keyword evidence="3" id="KW-0349">Heme</keyword>
<proteinExistence type="inferred from homology"/>
<evidence type="ECO:0000256" key="6">
    <source>
        <dbReference type="ARBA" id="ARBA00022989"/>
    </source>
</evidence>
<evidence type="ECO:0000256" key="3">
    <source>
        <dbReference type="ARBA" id="ARBA00022617"/>
    </source>
</evidence>
<evidence type="ECO:0000313" key="12">
    <source>
        <dbReference type="Proteomes" id="UP001151760"/>
    </source>
</evidence>
<dbReference type="SUPFAM" id="SSF48264">
    <property type="entry name" value="Cytochrome P450"/>
    <property type="match status" value="1"/>
</dbReference>
<dbReference type="InterPro" id="IPR001128">
    <property type="entry name" value="Cyt_P450"/>
</dbReference>
<evidence type="ECO:0000256" key="8">
    <source>
        <dbReference type="ARBA" id="ARBA00023004"/>
    </source>
</evidence>
<name>A0ABQ5F3Z2_9ASTR</name>
<evidence type="ECO:0000256" key="4">
    <source>
        <dbReference type="ARBA" id="ARBA00022692"/>
    </source>
</evidence>
<keyword evidence="9" id="KW-0503">Monooxygenase</keyword>
<comment type="similarity">
    <text evidence="2">Belongs to the cytochrome P450 family.</text>
</comment>
<dbReference type="EMBL" id="BQNB010016967">
    <property type="protein sequence ID" value="GJT57854.1"/>
    <property type="molecule type" value="Genomic_DNA"/>
</dbReference>
<organism evidence="11 12">
    <name type="scientific">Tanacetum coccineum</name>
    <dbReference type="NCBI Taxonomy" id="301880"/>
    <lineage>
        <taxon>Eukaryota</taxon>
        <taxon>Viridiplantae</taxon>
        <taxon>Streptophyta</taxon>
        <taxon>Embryophyta</taxon>
        <taxon>Tracheophyta</taxon>
        <taxon>Spermatophyta</taxon>
        <taxon>Magnoliopsida</taxon>
        <taxon>eudicotyledons</taxon>
        <taxon>Gunneridae</taxon>
        <taxon>Pentapetalae</taxon>
        <taxon>asterids</taxon>
        <taxon>campanulids</taxon>
        <taxon>Asterales</taxon>
        <taxon>Asteraceae</taxon>
        <taxon>Asteroideae</taxon>
        <taxon>Anthemideae</taxon>
        <taxon>Anthemidinae</taxon>
        <taxon>Tanacetum</taxon>
    </lineage>
</organism>
<dbReference type="Pfam" id="PF00067">
    <property type="entry name" value="p450"/>
    <property type="match status" value="1"/>
</dbReference>
<dbReference type="InterPro" id="IPR050651">
    <property type="entry name" value="Plant_Cytochrome_P450_Monoox"/>
</dbReference>
<evidence type="ECO:0000256" key="7">
    <source>
        <dbReference type="ARBA" id="ARBA00023002"/>
    </source>
</evidence>
<sequence>MMLCFGVKRALVVSSPSLVEECFTKTNDIIFANRPFAPSAKHINYNFTSMGAAPYGHVWRSLRRVCASELLSTTRLSSTTCAREHEVKLMCTHIYKVSSQKVELKSMFRDLMNNITTMSMIGKRYHGDVIDSEDVQSAPRFRDIMEEVLKLLHTPYAGDFLPFFAWIDFGGFQKKRIALMKRVDEFFDEVIENRRRVGNSESGIMVDKLLALQEQEPELYTDQIIRGLIMVKFL</sequence>
<comment type="subcellular location">
    <subcellularLocation>
        <location evidence="1">Membrane</location>
        <topology evidence="1">Single-pass membrane protein</topology>
    </subcellularLocation>
</comment>
<dbReference type="Proteomes" id="UP001151760">
    <property type="component" value="Unassembled WGS sequence"/>
</dbReference>
<evidence type="ECO:0000256" key="1">
    <source>
        <dbReference type="ARBA" id="ARBA00004167"/>
    </source>
</evidence>
<keyword evidence="7" id="KW-0560">Oxidoreductase</keyword>
<keyword evidence="10" id="KW-0472">Membrane</keyword>
<comment type="caution">
    <text evidence="11">The sequence shown here is derived from an EMBL/GenBank/DDBJ whole genome shotgun (WGS) entry which is preliminary data.</text>
</comment>
<reference evidence="11" key="1">
    <citation type="journal article" date="2022" name="Int. J. Mol. Sci.">
        <title>Draft Genome of Tanacetum Coccineum: Genomic Comparison of Closely Related Tanacetum-Family Plants.</title>
        <authorList>
            <person name="Yamashiro T."/>
            <person name="Shiraishi A."/>
            <person name="Nakayama K."/>
            <person name="Satake H."/>
        </authorList>
    </citation>
    <scope>NUCLEOTIDE SEQUENCE</scope>
</reference>
<dbReference type="PANTHER" id="PTHR47947">
    <property type="entry name" value="CYTOCHROME P450 82C3-RELATED"/>
    <property type="match status" value="1"/>
</dbReference>
<evidence type="ECO:0000256" key="9">
    <source>
        <dbReference type="ARBA" id="ARBA00023033"/>
    </source>
</evidence>
<keyword evidence="5" id="KW-0479">Metal-binding</keyword>
<evidence type="ECO:0000256" key="10">
    <source>
        <dbReference type="ARBA" id="ARBA00023136"/>
    </source>
</evidence>
<keyword evidence="4" id="KW-0812">Transmembrane</keyword>
<protein>
    <submittedName>
        <fullName evidence="11">Cytochrome P450 81E8-like protein</fullName>
    </submittedName>
</protein>
<accession>A0ABQ5F3Z2</accession>
<dbReference type="PANTHER" id="PTHR47947:SF62">
    <property type="entry name" value="CYTOCHROME P450, FAMILY 81, SUBFAMILY D, POLYPEPTIDE 5"/>
    <property type="match status" value="1"/>
</dbReference>